<dbReference type="EMBL" id="CP024988">
    <property type="protein sequence ID" value="AWT25780.1"/>
    <property type="molecule type" value="Genomic_DNA"/>
</dbReference>
<protein>
    <submittedName>
        <fullName evidence="2">Uncharacterized protein</fullName>
    </submittedName>
</protein>
<dbReference type="Proteomes" id="UP000247696">
    <property type="component" value="Chromosome"/>
</dbReference>
<feature type="compositionally biased region" description="Gly residues" evidence="1">
    <location>
        <begin position="160"/>
        <end position="179"/>
    </location>
</feature>
<dbReference type="AlphaFoldDB" id="A0A2Z3YRM8"/>
<accession>A0A2Z3YRM8</accession>
<keyword evidence="3" id="KW-1185">Reference proteome</keyword>
<evidence type="ECO:0000313" key="2">
    <source>
        <dbReference type="EMBL" id="AWT25780.1"/>
    </source>
</evidence>
<reference evidence="3" key="1">
    <citation type="submission" date="2017-11" db="EMBL/GenBank/DDBJ databases">
        <title>Otitis media/interna in a cat caused by the recently described species Corynebacterium provencense.</title>
        <authorList>
            <person name="Kittl S."/>
            <person name="Brodard I."/>
            <person name="Rychener L."/>
            <person name="Jores J."/>
            <person name="Roosje P."/>
            <person name="Gobeli Brawand S."/>
        </authorList>
    </citation>
    <scope>NUCLEOTIDE SEQUENCE [LARGE SCALE GENOMIC DNA]</scope>
    <source>
        <strain evidence="3">17KM38</strain>
    </source>
</reference>
<proteinExistence type="predicted"/>
<name>A0A2Z3YRM8_9CORY</name>
<feature type="region of interest" description="Disordered" evidence="1">
    <location>
        <begin position="131"/>
        <end position="208"/>
    </location>
</feature>
<sequence length="208" mass="22637">MVSSRASHRPESWWRERCGVLLEDGDWHGLYRAAMSWRGDGGAVLPEAWLMDACSALLHRRPKTAVHCCDMALHLWIRRPGDRGIIHFVRGLVVADHVCDPRRAVEDLERAADGPAWLRADAQRELSRVAGEAARSRVRTPRVQPPPAYDAAYTDLVTGRGSGGRSAGRSGGGSGGSSGPGPDVPDTLPADGTRPELWDPVTELLHRS</sequence>
<dbReference type="RefSeq" id="WP_162620209.1">
    <property type="nucleotide sequence ID" value="NZ_CP024988.1"/>
</dbReference>
<evidence type="ECO:0000256" key="1">
    <source>
        <dbReference type="SAM" id="MobiDB-lite"/>
    </source>
</evidence>
<evidence type="ECO:0000313" key="3">
    <source>
        <dbReference type="Proteomes" id="UP000247696"/>
    </source>
</evidence>
<gene>
    <name evidence="2" type="ORF">Csp1_09740</name>
</gene>
<dbReference type="KEGG" id="cpre:Csp1_09740"/>
<organism evidence="2 3">
    <name type="scientific">Corynebacterium provencense</name>
    <dbReference type="NCBI Taxonomy" id="1737425"/>
    <lineage>
        <taxon>Bacteria</taxon>
        <taxon>Bacillati</taxon>
        <taxon>Actinomycetota</taxon>
        <taxon>Actinomycetes</taxon>
        <taxon>Mycobacteriales</taxon>
        <taxon>Corynebacteriaceae</taxon>
        <taxon>Corynebacterium</taxon>
    </lineage>
</organism>